<dbReference type="PANTHER" id="PTHR48081">
    <property type="entry name" value="AB HYDROLASE SUPERFAMILY PROTEIN C4A8.06C"/>
    <property type="match status" value="1"/>
</dbReference>
<evidence type="ECO:0000313" key="4">
    <source>
        <dbReference type="EMBL" id="BBE35694.1"/>
    </source>
</evidence>
<dbReference type="InterPro" id="IPR002168">
    <property type="entry name" value="Lipase_GDXG_HIS_AS"/>
</dbReference>
<comment type="similarity">
    <text evidence="1">Belongs to the 'GDXG' lipolytic enzyme family.</text>
</comment>
<protein>
    <submittedName>
        <fullName evidence="5">Acetyl esterase</fullName>
    </submittedName>
    <submittedName>
        <fullName evidence="4">Acetylesterase</fullName>
    </submittedName>
</protein>
<evidence type="ECO:0000313" key="6">
    <source>
        <dbReference type="Proteomes" id="UP000275727"/>
    </source>
</evidence>
<dbReference type="InterPro" id="IPR050300">
    <property type="entry name" value="GDXG_lipolytic_enzyme"/>
</dbReference>
<dbReference type="InterPro" id="IPR013094">
    <property type="entry name" value="AB_hydrolase_3"/>
</dbReference>
<dbReference type="Pfam" id="PF07859">
    <property type="entry name" value="Abhydrolase_3"/>
    <property type="match status" value="1"/>
</dbReference>
<keyword evidence="2" id="KW-0378">Hydrolase</keyword>
<evidence type="ECO:0000313" key="7">
    <source>
        <dbReference type="Proteomes" id="UP000276029"/>
    </source>
</evidence>
<keyword evidence="7" id="KW-1185">Reference proteome</keyword>
<sequence length="327" mass="35524">MNQTTAGVADDLDPDIRRFQREVAAAYGRYPEFERLPLAERRRIAEEVRAPWAAGGPAMFGTETLKVGPLDVRVRIYRPDARAMLPVLMYVHGGGWTMFSLDTHDRLMREYAARAGVAVVGIDYSLSPEAKFPLALDEIVSVVRWLRVDGAAHGLDPQRIAIGGDSAGGNLSVAANLALLQDGDAPLSAILVNYGAFDQRAAYPSYQRYDGPEYNLTTAEMGVFWTNYLRGPQDRGAPLASPLLAEVKGLPPTFFAIAVCDVLADENRAMADRLRAAGVPVTLREYAGATHSFLEAVSISPLADRALAEASTWLTGQICIDNDNNSQ</sequence>
<dbReference type="KEGG" id="smic:SmB9_33520"/>
<proteinExistence type="inferred from homology"/>
<reference evidence="4 6" key="1">
    <citation type="submission" date="2018-06" db="EMBL/GenBank/DDBJ databases">
        <title>Complete Genome Sequence of the Microcystin-Degrading Bacterium Sphingosinicella microcystinivorans Strain B-9.</title>
        <authorList>
            <person name="Jin H."/>
            <person name="Nishizawa T."/>
            <person name="Guo Y."/>
            <person name="Nishizawa A."/>
            <person name="Park H."/>
            <person name="Kato H."/>
            <person name="Tsuji K."/>
            <person name="Harada K."/>
        </authorList>
    </citation>
    <scope>NUCLEOTIDE SEQUENCE [LARGE SCALE GENOMIC DNA]</scope>
    <source>
        <strain evidence="4 6">B9</strain>
    </source>
</reference>
<dbReference type="AlphaFoldDB" id="A0AAD1D9E4"/>
<dbReference type="Gene3D" id="3.40.50.1820">
    <property type="entry name" value="alpha/beta hydrolase"/>
    <property type="match status" value="1"/>
</dbReference>
<dbReference type="Proteomes" id="UP000275727">
    <property type="component" value="Chromosome"/>
</dbReference>
<dbReference type="InterPro" id="IPR029058">
    <property type="entry name" value="AB_hydrolase_fold"/>
</dbReference>
<dbReference type="EMBL" id="RBWX01000009">
    <property type="protein sequence ID" value="RKS87885.1"/>
    <property type="molecule type" value="Genomic_DNA"/>
</dbReference>
<evidence type="ECO:0000256" key="2">
    <source>
        <dbReference type="ARBA" id="ARBA00022801"/>
    </source>
</evidence>
<dbReference type="EMBL" id="AP018711">
    <property type="protein sequence ID" value="BBE35694.1"/>
    <property type="molecule type" value="Genomic_DNA"/>
</dbReference>
<dbReference type="RefSeq" id="WP_121051681.1">
    <property type="nucleotide sequence ID" value="NZ_AP018711.1"/>
</dbReference>
<organism evidence="4 6">
    <name type="scientific">Sphingosinicella microcystinivorans</name>
    <dbReference type="NCBI Taxonomy" id="335406"/>
    <lineage>
        <taxon>Bacteria</taxon>
        <taxon>Pseudomonadati</taxon>
        <taxon>Pseudomonadota</taxon>
        <taxon>Alphaproteobacteria</taxon>
        <taxon>Sphingomonadales</taxon>
        <taxon>Sphingosinicellaceae</taxon>
        <taxon>Sphingosinicella</taxon>
    </lineage>
</organism>
<evidence type="ECO:0000259" key="3">
    <source>
        <dbReference type="Pfam" id="PF07859"/>
    </source>
</evidence>
<dbReference type="PROSITE" id="PS01173">
    <property type="entry name" value="LIPASE_GDXG_HIS"/>
    <property type="match status" value="1"/>
</dbReference>
<evidence type="ECO:0000313" key="5">
    <source>
        <dbReference type="EMBL" id="RKS87885.1"/>
    </source>
</evidence>
<evidence type="ECO:0000256" key="1">
    <source>
        <dbReference type="ARBA" id="ARBA00010515"/>
    </source>
</evidence>
<name>A0AAD1D9E4_SPHMI</name>
<accession>A0AAD1D9E4</accession>
<dbReference type="SUPFAM" id="SSF53474">
    <property type="entry name" value="alpha/beta-Hydrolases"/>
    <property type="match status" value="1"/>
</dbReference>
<gene>
    <name evidence="5" type="ORF">DFR51_2530</name>
    <name evidence="4" type="ORF">SmB9_33520</name>
</gene>
<reference evidence="5 7" key="2">
    <citation type="submission" date="2018-10" db="EMBL/GenBank/DDBJ databases">
        <title>Genomic Encyclopedia of Type Strains, Phase IV (KMG-IV): sequencing the most valuable type-strain genomes for metagenomic binning, comparative biology and taxonomic classification.</title>
        <authorList>
            <person name="Goeker M."/>
        </authorList>
    </citation>
    <scope>NUCLEOTIDE SEQUENCE [LARGE SCALE GENOMIC DNA]</scope>
    <source>
        <strain evidence="5 7">DSM 19791</strain>
    </source>
</reference>
<dbReference type="PANTHER" id="PTHR48081:SF8">
    <property type="entry name" value="ALPHA_BETA HYDROLASE FOLD-3 DOMAIN-CONTAINING PROTEIN-RELATED"/>
    <property type="match status" value="1"/>
</dbReference>
<feature type="domain" description="Alpha/beta hydrolase fold-3" evidence="3">
    <location>
        <begin position="88"/>
        <end position="294"/>
    </location>
</feature>
<dbReference type="GO" id="GO:0016787">
    <property type="term" value="F:hydrolase activity"/>
    <property type="evidence" value="ECO:0007669"/>
    <property type="project" value="UniProtKB-KW"/>
</dbReference>
<dbReference type="Proteomes" id="UP000276029">
    <property type="component" value="Unassembled WGS sequence"/>
</dbReference>